<evidence type="ECO:0000259" key="1">
    <source>
        <dbReference type="Pfam" id="PF07727"/>
    </source>
</evidence>
<organism evidence="2 3">
    <name type="scientific">Tanacetum coccineum</name>
    <dbReference type="NCBI Taxonomy" id="301880"/>
    <lineage>
        <taxon>Eukaryota</taxon>
        <taxon>Viridiplantae</taxon>
        <taxon>Streptophyta</taxon>
        <taxon>Embryophyta</taxon>
        <taxon>Tracheophyta</taxon>
        <taxon>Spermatophyta</taxon>
        <taxon>Magnoliopsida</taxon>
        <taxon>eudicotyledons</taxon>
        <taxon>Gunneridae</taxon>
        <taxon>Pentapetalae</taxon>
        <taxon>asterids</taxon>
        <taxon>campanulids</taxon>
        <taxon>Asterales</taxon>
        <taxon>Asteraceae</taxon>
        <taxon>Asteroideae</taxon>
        <taxon>Anthemideae</taxon>
        <taxon>Anthemidinae</taxon>
        <taxon>Tanacetum</taxon>
    </lineage>
</organism>
<dbReference type="EMBL" id="BQNB010009906">
    <property type="protein sequence ID" value="GJS70059.1"/>
    <property type="molecule type" value="Genomic_DNA"/>
</dbReference>
<dbReference type="CDD" id="cd09272">
    <property type="entry name" value="RNase_HI_RT_Ty1"/>
    <property type="match status" value="1"/>
</dbReference>
<comment type="caution">
    <text evidence="2">The sequence shown here is derived from an EMBL/GenBank/DDBJ whole genome shotgun (WGS) entry which is preliminary data.</text>
</comment>
<reference evidence="2" key="1">
    <citation type="journal article" date="2022" name="Int. J. Mol. Sci.">
        <title>Draft Genome of Tanacetum Coccineum: Genomic Comparison of Closely Related Tanacetum-Family Plants.</title>
        <authorList>
            <person name="Yamashiro T."/>
            <person name="Shiraishi A."/>
            <person name="Nakayama K."/>
            <person name="Satake H."/>
        </authorList>
    </citation>
    <scope>NUCLEOTIDE SEQUENCE</scope>
</reference>
<gene>
    <name evidence="2" type="ORF">Tco_0702900</name>
</gene>
<protein>
    <submittedName>
        <fullName evidence="2">Ribonuclease H-like domain-containing protein</fullName>
    </submittedName>
</protein>
<evidence type="ECO:0000313" key="2">
    <source>
        <dbReference type="EMBL" id="GJS70059.1"/>
    </source>
</evidence>
<name>A0ABQ4XXA8_9ASTR</name>
<reference evidence="2" key="2">
    <citation type="submission" date="2022-01" db="EMBL/GenBank/DDBJ databases">
        <authorList>
            <person name="Yamashiro T."/>
            <person name="Shiraishi A."/>
            <person name="Satake H."/>
            <person name="Nakayama K."/>
        </authorList>
    </citation>
    <scope>NUCLEOTIDE SEQUENCE</scope>
</reference>
<keyword evidence="3" id="KW-1185">Reference proteome</keyword>
<dbReference type="Proteomes" id="UP001151760">
    <property type="component" value="Unassembled WGS sequence"/>
</dbReference>
<dbReference type="PANTHER" id="PTHR11439">
    <property type="entry name" value="GAG-POL-RELATED RETROTRANSPOSON"/>
    <property type="match status" value="1"/>
</dbReference>
<dbReference type="PANTHER" id="PTHR11439:SF524">
    <property type="entry name" value="RNA-DIRECTED DNA POLYMERASE, PROTEIN KINASE RLK-PELLE-DLSV FAMILY"/>
    <property type="match status" value="1"/>
</dbReference>
<proteinExistence type="predicted"/>
<accession>A0ABQ4XXA8</accession>
<dbReference type="InterPro" id="IPR013103">
    <property type="entry name" value="RVT_2"/>
</dbReference>
<feature type="domain" description="Reverse transcriptase Ty1/copia-type" evidence="1">
    <location>
        <begin position="58"/>
        <end position="115"/>
    </location>
</feature>
<evidence type="ECO:0000313" key="3">
    <source>
        <dbReference type="Proteomes" id="UP001151760"/>
    </source>
</evidence>
<dbReference type="Pfam" id="PF07727">
    <property type="entry name" value="RVT_2"/>
    <property type="match status" value="1"/>
</dbReference>
<sequence length="229" mass="25919">MPTHPMVTRARAGIFKPLERMNCHVTTTSPLLRSHVHALHDPNWKEAMLDEYNALITNGTWVLVPRPANANVVRSMWLFKHKFNANGTLSMYKARLVANEYSQQQGIDYDETFSPHGPCDLHFTALKRILRYVHGTLDYGLQLHVSSTTQLSAYTNADWAGCLLPVTLSRSSAEAEYRGVANVVVETAWIRNLVCELHTPLFTTTLVYCDNVSAVYMSANLVQHQRTQF</sequence>